<dbReference type="Gene3D" id="3.40.190.10">
    <property type="entry name" value="Periplasmic binding protein-like II"/>
    <property type="match status" value="1"/>
</dbReference>
<evidence type="ECO:0000313" key="3">
    <source>
        <dbReference type="EMBL" id="MEJ8814316.1"/>
    </source>
</evidence>
<dbReference type="PANTHER" id="PTHR42928">
    <property type="entry name" value="TRICARBOXYLATE-BINDING PROTEIN"/>
    <property type="match status" value="1"/>
</dbReference>
<evidence type="ECO:0000256" key="1">
    <source>
        <dbReference type="ARBA" id="ARBA00006987"/>
    </source>
</evidence>
<dbReference type="PANTHER" id="PTHR42928:SF5">
    <property type="entry name" value="BLR1237 PROTEIN"/>
    <property type="match status" value="1"/>
</dbReference>
<dbReference type="Gene3D" id="3.40.190.150">
    <property type="entry name" value="Bordetella uptake gene, domain 1"/>
    <property type="match status" value="1"/>
</dbReference>
<feature type="signal peptide" evidence="2">
    <location>
        <begin position="1"/>
        <end position="26"/>
    </location>
</feature>
<dbReference type="RefSeq" id="WP_340359547.1">
    <property type="nucleotide sequence ID" value="NZ_JBBKZU010000012.1"/>
</dbReference>
<dbReference type="CDD" id="cd07012">
    <property type="entry name" value="PBP2_Bug_TTT"/>
    <property type="match status" value="1"/>
</dbReference>
<dbReference type="PROSITE" id="PS51257">
    <property type="entry name" value="PROKAR_LIPOPROTEIN"/>
    <property type="match status" value="1"/>
</dbReference>
<keyword evidence="2" id="KW-0732">Signal</keyword>
<reference evidence="3 4" key="1">
    <citation type="submission" date="2024-03" db="EMBL/GenBank/DDBJ databases">
        <title>Novel species of the genus Variovorax.</title>
        <authorList>
            <person name="Liu Q."/>
            <person name="Xin Y.-H."/>
        </authorList>
    </citation>
    <scope>NUCLEOTIDE SEQUENCE [LARGE SCALE GENOMIC DNA]</scope>
    <source>
        <strain evidence="3 4">KACC 18899</strain>
    </source>
</reference>
<accession>A0ABU8VLE1</accession>
<proteinExistence type="inferred from homology"/>
<comment type="caution">
    <text evidence="3">The sequence shown here is derived from an EMBL/GenBank/DDBJ whole genome shotgun (WGS) entry which is preliminary data.</text>
</comment>
<dbReference type="PIRSF" id="PIRSF017082">
    <property type="entry name" value="YflP"/>
    <property type="match status" value="1"/>
</dbReference>
<organism evidence="3 4">
    <name type="scientific">Variovorax ureilyticus</name>
    <dbReference type="NCBI Taxonomy" id="1836198"/>
    <lineage>
        <taxon>Bacteria</taxon>
        <taxon>Pseudomonadati</taxon>
        <taxon>Pseudomonadota</taxon>
        <taxon>Betaproteobacteria</taxon>
        <taxon>Burkholderiales</taxon>
        <taxon>Comamonadaceae</taxon>
        <taxon>Variovorax</taxon>
    </lineage>
</organism>
<dbReference type="InterPro" id="IPR042100">
    <property type="entry name" value="Bug_dom1"/>
</dbReference>
<feature type="chain" id="PRO_5046041786" evidence="2">
    <location>
        <begin position="27"/>
        <end position="331"/>
    </location>
</feature>
<protein>
    <submittedName>
        <fullName evidence="3">Tripartite tricarboxylate transporter substrate binding protein</fullName>
    </submittedName>
</protein>
<dbReference type="SUPFAM" id="SSF53850">
    <property type="entry name" value="Periplasmic binding protein-like II"/>
    <property type="match status" value="1"/>
</dbReference>
<dbReference type="Pfam" id="PF03401">
    <property type="entry name" value="TctC"/>
    <property type="match status" value="1"/>
</dbReference>
<dbReference type="InterPro" id="IPR005064">
    <property type="entry name" value="BUG"/>
</dbReference>
<dbReference type="Proteomes" id="UP001365846">
    <property type="component" value="Unassembled WGS sequence"/>
</dbReference>
<keyword evidence="4" id="KW-1185">Reference proteome</keyword>
<gene>
    <name evidence="3" type="ORF">WKW77_24745</name>
</gene>
<evidence type="ECO:0000313" key="4">
    <source>
        <dbReference type="Proteomes" id="UP001365846"/>
    </source>
</evidence>
<dbReference type="EMBL" id="JBBKZU010000012">
    <property type="protein sequence ID" value="MEJ8814316.1"/>
    <property type="molecule type" value="Genomic_DNA"/>
</dbReference>
<name>A0ABU8VLE1_9BURK</name>
<sequence length="331" mass="35239">MTRLSMAQVIASAAVACLTLAFSASAVAEKYPSKPVQLISPLPIGGSTDVATRAWMECASKQTLAGQPFVLQNRPGANGVIAASVMKQQPNDGYSLFIAGMSQMSITPFIFKKQPYDSQKDFTGAAIFGTTPFVMVASTQSGIRSVKDLQAFAKASASGIDLGIPAIAAPAHLMSAALAEKLGIKATLVPQSSEPNGITALVGGQIPAMIFVAGSVTQFVESGKLVPIMVFTKQRLPQFPNTPTVVEVLGDESFVRYGWLGIATRAGSPKEVVSAVEGWTKSCLETPEFQQSLRNALFTPRFIDAAEYERVLQEDIAFWKPWISKLGISND</sequence>
<comment type="similarity">
    <text evidence="1">Belongs to the UPF0065 (bug) family.</text>
</comment>
<evidence type="ECO:0000256" key="2">
    <source>
        <dbReference type="SAM" id="SignalP"/>
    </source>
</evidence>